<protein>
    <submittedName>
        <fullName evidence="1">Sarcosine oxidase subunit gamma</fullName>
        <ecNumber evidence="1">1.5.3.1</ecNumber>
    </submittedName>
</protein>
<dbReference type="Proteomes" id="UP000523000">
    <property type="component" value="Unassembled WGS sequence"/>
</dbReference>
<dbReference type="Pfam" id="PF04268">
    <property type="entry name" value="SoxG"/>
    <property type="match status" value="1"/>
</dbReference>
<dbReference type="RefSeq" id="WP_183510734.1">
    <property type="nucleotide sequence ID" value="NZ_BAABGK010000110.1"/>
</dbReference>
<dbReference type="NCBIfam" id="TIGR01375">
    <property type="entry name" value="soxG"/>
    <property type="match status" value="1"/>
</dbReference>
<dbReference type="InterPro" id="IPR027266">
    <property type="entry name" value="TrmE/GcvT-like"/>
</dbReference>
<dbReference type="Gene3D" id="3.30.70.1520">
    <property type="entry name" value="Heterotetrameric sarcosine oxidase"/>
    <property type="match status" value="1"/>
</dbReference>
<name>A0A839QIQ1_9MICC</name>
<gene>
    <name evidence="1" type="ORF">E9229_001674</name>
</gene>
<organism evidence="1 2">
    <name type="scientific">Paeniglutamicibacter cryotolerans</name>
    <dbReference type="NCBI Taxonomy" id="670079"/>
    <lineage>
        <taxon>Bacteria</taxon>
        <taxon>Bacillati</taxon>
        <taxon>Actinomycetota</taxon>
        <taxon>Actinomycetes</taxon>
        <taxon>Micrococcales</taxon>
        <taxon>Micrococcaceae</taxon>
        <taxon>Paeniglutamicibacter</taxon>
    </lineage>
</organism>
<reference evidence="1 2" key="1">
    <citation type="submission" date="2020-08" db="EMBL/GenBank/DDBJ databases">
        <title>Sequencing the genomes of 1000 actinobacteria strains.</title>
        <authorList>
            <person name="Klenk H.-P."/>
        </authorList>
    </citation>
    <scope>NUCLEOTIDE SEQUENCE [LARGE SCALE GENOMIC DNA]</scope>
    <source>
        <strain evidence="1 2">DSM 22826</strain>
    </source>
</reference>
<dbReference type="InterPro" id="IPR007375">
    <property type="entry name" value="SoxG"/>
</dbReference>
<evidence type="ECO:0000313" key="1">
    <source>
        <dbReference type="EMBL" id="MBB2995483.1"/>
    </source>
</evidence>
<dbReference type="AlphaFoldDB" id="A0A839QIQ1"/>
<comment type="caution">
    <text evidence="1">The sequence shown here is derived from an EMBL/GenBank/DDBJ whole genome shotgun (WGS) entry which is preliminary data.</text>
</comment>
<keyword evidence="1" id="KW-0560">Oxidoreductase</keyword>
<dbReference type="EMBL" id="JACHVS010000001">
    <property type="protein sequence ID" value="MBB2995483.1"/>
    <property type="molecule type" value="Genomic_DNA"/>
</dbReference>
<dbReference type="GO" id="GO:1901053">
    <property type="term" value="P:sarcosine catabolic process"/>
    <property type="evidence" value="ECO:0007669"/>
    <property type="project" value="InterPro"/>
</dbReference>
<dbReference type="EC" id="1.5.3.1" evidence="1"/>
<keyword evidence="2" id="KW-1185">Reference proteome</keyword>
<evidence type="ECO:0000313" key="2">
    <source>
        <dbReference type="Proteomes" id="UP000523000"/>
    </source>
</evidence>
<dbReference type="Gene3D" id="3.30.1360.120">
    <property type="entry name" value="Probable tRNA modification gtpase trme, domain 1"/>
    <property type="match status" value="1"/>
</dbReference>
<proteinExistence type="predicted"/>
<dbReference type="InterPro" id="IPR006280">
    <property type="entry name" value="SoxG_het"/>
</dbReference>
<dbReference type="SUPFAM" id="SSF103025">
    <property type="entry name" value="Folate-binding domain"/>
    <property type="match status" value="1"/>
</dbReference>
<dbReference type="GO" id="GO:0008115">
    <property type="term" value="F:sarcosine oxidase activity"/>
    <property type="evidence" value="ECO:0007669"/>
    <property type="project" value="UniProtKB-EC"/>
</dbReference>
<sequence>MAEQVLDDISVLRRSPLAHRTTELAAAGLEAVVSLRELVFMEMTGLRADPGSDAHTALAAATGVGLPGSVGQVAGDASGIAVLWQGPDEFLLIAPDGTGSAGPLTEALGNEPGAVVDLSANRTTLELSGPKSRDVLEKGCPADLHPRSFAVGTAISTTLGPVPVLLWRTAPDTFRILPRASFADYTAHWLLDAMVEYTAAG</sequence>
<accession>A0A839QIQ1</accession>